<dbReference type="KEGG" id="mass:CR152_16005"/>
<dbReference type="Pfam" id="PF01148">
    <property type="entry name" value="CTP_transf_1"/>
    <property type="match status" value="1"/>
</dbReference>
<name>A0A2D2DLK9_9BURK</name>
<dbReference type="GO" id="GO:0009273">
    <property type="term" value="P:peptidoglycan-based cell wall biogenesis"/>
    <property type="evidence" value="ECO:0007669"/>
    <property type="project" value="TreeGrafter"/>
</dbReference>
<dbReference type="AlphaFoldDB" id="A0A2D2DLK9"/>
<keyword evidence="2" id="KW-0808">Transferase</keyword>
<feature type="transmembrane region" description="Helical" evidence="1">
    <location>
        <begin position="45"/>
        <end position="76"/>
    </location>
</feature>
<proteinExistence type="predicted"/>
<dbReference type="OrthoDB" id="9799199at2"/>
<feature type="transmembrane region" description="Helical" evidence="1">
    <location>
        <begin position="180"/>
        <end position="198"/>
    </location>
</feature>
<keyword evidence="1" id="KW-0812">Transmembrane</keyword>
<feature type="transmembrane region" description="Helical" evidence="1">
    <location>
        <begin position="146"/>
        <end position="168"/>
    </location>
</feature>
<reference evidence="2" key="1">
    <citation type="submission" date="2017-10" db="EMBL/GenBank/DDBJ databases">
        <title>Massilia psychrophilum sp. nov., a novel purple-pigmented bacterium isolated from Tianshan glacier, Xinjiang Municipality, China.</title>
        <authorList>
            <person name="Wang H."/>
        </authorList>
    </citation>
    <scope>NUCLEOTIDE SEQUENCE [LARGE SCALE GENOMIC DNA]</scope>
    <source>
        <strain evidence="2">B2</strain>
    </source>
</reference>
<dbReference type="Proteomes" id="UP000229897">
    <property type="component" value="Chromosome"/>
</dbReference>
<keyword evidence="1" id="KW-0472">Membrane</keyword>
<organism evidence="2 3">
    <name type="scientific">Massilia violaceinigra</name>
    <dbReference type="NCBI Taxonomy" id="2045208"/>
    <lineage>
        <taxon>Bacteria</taxon>
        <taxon>Pseudomonadati</taxon>
        <taxon>Pseudomonadota</taxon>
        <taxon>Betaproteobacteria</taxon>
        <taxon>Burkholderiales</taxon>
        <taxon>Oxalobacteraceae</taxon>
        <taxon>Telluria group</taxon>
        <taxon>Massilia</taxon>
    </lineage>
</organism>
<keyword evidence="1" id="KW-1133">Transmembrane helix</keyword>
<dbReference type="PANTHER" id="PTHR43535">
    <property type="entry name" value="PHOSPHATIDATE CYTIDYLYLTRANSFERASE"/>
    <property type="match status" value="1"/>
</dbReference>
<dbReference type="PANTHER" id="PTHR43535:SF1">
    <property type="entry name" value="PHOSPHATIDATE CYTIDYLYLTRANSFERASE"/>
    <property type="match status" value="1"/>
</dbReference>
<keyword evidence="2" id="KW-0548">Nucleotidyltransferase</keyword>
<protein>
    <submittedName>
        <fullName evidence="2">Phosphatidate cytidylyltransferase</fullName>
    </submittedName>
</protein>
<evidence type="ECO:0000313" key="3">
    <source>
        <dbReference type="Proteomes" id="UP000229897"/>
    </source>
</evidence>
<feature type="transmembrane region" description="Helical" evidence="1">
    <location>
        <begin position="88"/>
        <end position="107"/>
    </location>
</feature>
<gene>
    <name evidence="2" type="ORF">CR152_16005</name>
</gene>
<feature type="transmembrane region" description="Helical" evidence="1">
    <location>
        <begin position="243"/>
        <end position="263"/>
    </location>
</feature>
<keyword evidence="3" id="KW-1185">Reference proteome</keyword>
<accession>A0A2D2DLK9</accession>
<evidence type="ECO:0000256" key="1">
    <source>
        <dbReference type="SAM" id="Phobius"/>
    </source>
</evidence>
<sequence length="310" mass="33882">MTPQFILTGQILLAILVVASAVGFVLRLKHPGSATIVNLNARINAWWVMAGVLFSALILGRYVTIVVFGFASLMALREFLTLTPTRKSDYWPLFIAFFIALPAQYWLLWTEWYGLFAIMIPVYIFFLISAASALSQDTDDFLSRNARILFAVMICVYGVSHAPALLMLDIPDFEGHNAQLLFFFIFTVQISDVLQYVFGKLLGKHKLAPKLSPAKTWEGLIGGGLATMLIGALLSFVTPFTPLQAAGMAALIVVGGAMGGLVMSGVKRSLGAKDWGTGIAGHGGYMDRLDSLGFAAPVFFHIVRWLWALP</sequence>
<dbReference type="GO" id="GO:0005886">
    <property type="term" value="C:plasma membrane"/>
    <property type="evidence" value="ECO:0007669"/>
    <property type="project" value="TreeGrafter"/>
</dbReference>
<dbReference type="RefSeq" id="WP_099875984.1">
    <property type="nucleotide sequence ID" value="NZ_CP024608.1"/>
</dbReference>
<dbReference type="EMBL" id="CP024608">
    <property type="protein sequence ID" value="ATQ75863.1"/>
    <property type="molecule type" value="Genomic_DNA"/>
</dbReference>
<feature type="transmembrane region" description="Helical" evidence="1">
    <location>
        <begin position="113"/>
        <end position="134"/>
    </location>
</feature>
<evidence type="ECO:0000313" key="2">
    <source>
        <dbReference type="EMBL" id="ATQ75863.1"/>
    </source>
</evidence>
<dbReference type="GO" id="GO:0016779">
    <property type="term" value="F:nucleotidyltransferase activity"/>
    <property type="evidence" value="ECO:0007669"/>
    <property type="project" value="UniProtKB-KW"/>
</dbReference>
<feature type="transmembrane region" description="Helical" evidence="1">
    <location>
        <begin position="219"/>
        <end position="237"/>
    </location>
</feature>